<dbReference type="InParanoid" id="A0A0C3PJ32"/>
<evidence type="ECO:0000256" key="1">
    <source>
        <dbReference type="SAM" id="MobiDB-lite"/>
    </source>
</evidence>
<dbReference type="Proteomes" id="UP000054217">
    <property type="component" value="Unassembled WGS sequence"/>
</dbReference>
<reference evidence="3" key="2">
    <citation type="submission" date="2015-01" db="EMBL/GenBank/DDBJ databases">
        <title>Evolutionary Origins and Diversification of the Mycorrhizal Mutualists.</title>
        <authorList>
            <consortium name="DOE Joint Genome Institute"/>
            <consortium name="Mycorrhizal Genomics Consortium"/>
            <person name="Kohler A."/>
            <person name="Kuo A."/>
            <person name="Nagy L.G."/>
            <person name="Floudas D."/>
            <person name="Copeland A."/>
            <person name="Barry K.W."/>
            <person name="Cichocki N."/>
            <person name="Veneault-Fourrey C."/>
            <person name="LaButti K."/>
            <person name="Lindquist E.A."/>
            <person name="Lipzen A."/>
            <person name="Lundell T."/>
            <person name="Morin E."/>
            <person name="Murat C."/>
            <person name="Riley R."/>
            <person name="Ohm R."/>
            <person name="Sun H."/>
            <person name="Tunlid A."/>
            <person name="Henrissat B."/>
            <person name="Grigoriev I.V."/>
            <person name="Hibbett D.S."/>
            <person name="Martin F."/>
        </authorList>
    </citation>
    <scope>NUCLEOTIDE SEQUENCE [LARGE SCALE GENOMIC DNA]</scope>
    <source>
        <strain evidence="3">Marx 270</strain>
    </source>
</reference>
<reference evidence="2 3" key="1">
    <citation type="submission" date="2014-04" db="EMBL/GenBank/DDBJ databases">
        <authorList>
            <consortium name="DOE Joint Genome Institute"/>
            <person name="Kuo A."/>
            <person name="Kohler A."/>
            <person name="Costa M.D."/>
            <person name="Nagy L.G."/>
            <person name="Floudas D."/>
            <person name="Copeland A."/>
            <person name="Barry K.W."/>
            <person name="Cichocki N."/>
            <person name="Veneault-Fourrey C."/>
            <person name="LaButti K."/>
            <person name="Lindquist E.A."/>
            <person name="Lipzen A."/>
            <person name="Lundell T."/>
            <person name="Morin E."/>
            <person name="Murat C."/>
            <person name="Sun H."/>
            <person name="Tunlid A."/>
            <person name="Henrissat B."/>
            <person name="Grigoriev I.V."/>
            <person name="Hibbett D.S."/>
            <person name="Martin F."/>
            <person name="Nordberg H.P."/>
            <person name="Cantor M.N."/>
            <person name="Hua S.X."/>
        </authorList>
    </citation>
    <scope>NUCLEOTIDE SEQUENCE [LARGE SCALE GENOMIC DNA]</scope>
    <source>
        <strain evidence="2 3">Marx 270</strain>
    </source>
</reference>
<feature type="compositionally biased region" description="Polar residues" evidence="1">
    <location>
        <begin position="22"/>
        <end position="34"/>
    </location>
</feature>
<feature type="region of interest" description="Disordered" evidence="1">
    <location>
        <begin position="1"/>
        <end position="59"/>
    </location>
</feature>
<keyword evidence="3" id="KW-1185">Reference proteome</keyword>
<evidence type="ECO:0000313" key="2">
    <source>
        <dbReference type="EMBL" id="KIO08139.1"/>
    </source>
</evidence>
<evidence type="ECO:0000313" key="3">
    <source>
        <dbReference type="Proteomes" id="UP000054217"/>
    </source>
</evidence>
<dbReference type="HOGENOM" id="CLU_2961803_0_0_1"/>
<dbReference type="EMBL" id="KN831958">
    <property type="protein sequence ID" value="KIO08139.1"/>
    <property type="molecule type" value="Genomic_DNA"/>
</dbReference>
<sequence>MTADISGCPSSHEGYGLHLHSSAISMSTSPNTFAAQREENKQQQKTPKFNGVAVPGKER</sequence>
<organism evidence="2 3">
    <name type="scientific">Pisolithus tinctorius Marx 270</name>
    <dbReference type="NCBI Taxonomy" id="870435"/>
    <lineage>
        <taxon>Eukaryota</taxon>
        <taxon>Fungi</taxon>
        <taxon>Dikarya</taxon>
        <taxon>Basidiomycota</taxon>
        <taxon>Agaricomycotina</taxon>
        <taxon>Agaricomycetes</taxon>
        <taxon>Agaricomycetidae</taxon>
        <taxon>Boletales</taxon>
        <taxon>Sclerodermatineae</taxon>
        <taxon>Pisolithaceae</taxon>
        <taxon>Pisolithus</taxon>
    </lineage>
</organism>
<proteinExistence type="predicted"/>
<accession>A0A0C3PJ32</accession>
<name>A0A0C3PJ32_PISTI</name>
<protein>
    <submittedName>
        <fullName evidence="2">Uncharacterized protein</fullName>
    </submittedName>
</protein>
<dbReference type="AlphaFoldDB" id="A0A0C3PJ32"/>
<gene>
    <name evidence="2" type="ORF">M404DRAFT_23410</name>
</gene>